<keyword evidence="3" id="KW-0143">Chaperone</keyword>
<dbReference type="Gene3D" id="3.30.420.40">
    <property type="match status" value="2"/>
</dbReference>
<reference evidence="4 5" key="1">
    <citation type="journal article" date="2019" name="Int. J. Syst. Evol. Microbiol.">
        <title>The Global Catalogue of Microorganisms (GCM) 10K type strain sequencing project: providing services to taxonomists for standard genome sequencing and annotation.</title>
        <authorList>
            <consortium name="The Broad Institute Genomics Platform"/>
            <consortium name="The Broad Institute Genome Sequencing Center for Infectious Disease"/>
            <person name="Wu L."/>
            <person name="Ma J."/>
        </authorList>
    </citation>
    <scope>NUCLEOTIDE SEQUENCE [LARGE SCALE GENOMIC DNA]</scope>
    <source>
        <strain evidence="4 5">JCM 9383</strain>
    </source>
</reference>
<evidence type="ECO:0000256" key="3">
    <source>
        <dbReference type="ARBA" id="ARBA00023186"/>
    </source>
</evidence>
<dbReference type="EMBL" id="BAAAUX010000032">
    <property type="protein sequence ID" value="GAA2817548.1"/>
    <property type="molecule type" value="Genomic_DNA"/>
</dbReference>
<dbReference type="RefSeq" id="WP_344685695.1">
    <property type="nucleotide sequence ID" value="NZ_BAAAUX010000032.1"/>
</dbReference>
<dbReference type="InterPro" id="IPR013126">
    <property type="entry name" value="Hsp_70_fam"/>
</dbReference>
<evidence type="ECO:0008006" key="6">
    <source>
        <dbReference type="Google" id="ProtNLM"/>
    </source>
</evidence>
<gene>
    <name evidence="4" type="ORF">GCM10010470_61180</name>
</gene>
<dbReference type="Pfam" id="PF00012">
    <property type="entry name" value="HSP70"/>
    <property type="match status" value="1"/>
</dbReference>
<evidence type="ECO:0000256" key="1">
    <source>
        <dbReference type="ARBA" id="ARBA00022741"/>
    </source>
</evidence>
<name>A0ABN3VLN8_9PSEU</name>
<dbReference type="PANTHER" id="PTHR45639:SF32">
    <property type="entry name" value="HEAT SHOCK PROTEIN PDR13"/>
    <property type="match status" value="1"/>
</dbReference>
<dbReference type="SUPFAM" id="SSF53067">
    <property type="entry name" value="Actin-like ATPase domain"/>
    <property type="match status" value="2"/>
</dbReference>
<evidence type="ECO:0000256" key="2">
    <source>
        <dbReference type="ARBA" id="ARBA00022840"/>
    </source>
</evidence>
<evidence type="ECO:0000313" key="4">
    <source>
        <dbReference type="EMBL" id="GAA2817548.1"/>
    </source>
</evidence>
<accession>A0ABN3VLN8</accession>
<proteinExistence type="predicted"/>
<comment type="caution">
    <text evidence="4">The sequence shown here is derived from an EMBL/GenBank/DDBJ whole genome shotgun (WGS) entry which is preliminary data.</text>
</comment>
<dbReference type="Proteomes" id="UP001500979">
    <property type="component" value="Unassembled WGS sequence"/>
</dbReference>
<dbReference type="Gene3D" id="3.90.640.10">
    <property type="entry name" value="Actin, Chain A, domain 4"/>
    <property type="match status" value="1"/>
</dbReference>
<dbReference type="PANTHER" id="PTHR45639">
    <property type="entry name" value="HSC70CB, ISOFORM G-RELATED"/>
    <property type="match status" value="1"/>
</dbReference>
<organism evidence="4 5">
    <name type="scientific">Saccharopolyspora taberi</name>
    <dbReference type="NCBI Taxonomy" id="60895"/>
    <lineage>
        <taxon>Bacteria</taxon>
        <taxon>Bacillati</taxon>
        <taxon>Actinomycetota</taxon>
        <taxon>Actinomycetes</taxon>
        <taxon>Pseudonocardiales</taxon>
        <taxon>Pseudonocardiaceae</taxon>
        <taxon>Saccharopolyspora</taxon>
    </lineage>
</organism>
<protein>
    <recommendedName>
        <fullName evidence="6">Hsp70 protein</fullName>
    </recommendedName>
</protein>
<keyword evidence="2" id="KW-0067">ATP-binding</keyword>
<keyword evidence="5" id="KW-1185">Reference proteome</keyword>
<dbReference type="InterPro" id="IPR043129">
    <property type="entry name" value="ATPase_NBD"/>
</dbReference>
<sequence length="458" mass="48597">MPYVLGIHLGATATSAAIARREGSRWTTGVPVPLGGTPTVPTVLCRAQDGSFLAGEHAQRQALTHHQWVARGFIDRVGDDAPLLIGSEFVAPQFLVATMVEWVADAVAHRQGQPPDHIALAHSAAWGPHRVRLVHQALAQLGISDVTLLPEPVAVAMDFADKQRVDEDGSVVVGNIGGSGFDATVLRRRRPGFEVVGPPLTSAHPSGQDLDDALFEHLRAELGGLPGLDVSDPNVRAAVAHLRADCAQTREALSFHPGSTLRIHLPKVHTDFAVSRARYEKLARPHLERVPELVLQAVQSANLTPAELDAVVLAGGAARTPLLKQVVQERLELQPLVDAAPELVAASGAAVAAVSAVSAGTDQSESVAETSVLMRIEADDPDVIDPFEEEPAAAPRPAVEVEPMHIEPPDERRERTIKIVKLAVAALLIIGGLVLTFVQGPIKNGPLSGFGVGQQQQR</sequence>
<keyword evidence="1" id="KW-0547">Nucleotide-binding</keyword>
<evidence type="ECO:0000313" key="5">
    <source>
        <dbReference type="Proteomes" id="UP001500979"/>
    </source>
</evidence>